<dbReference type="GO" id="GO:0004109">
    <property type="term" value="F:coproporphyrinogen oxidase activity"/>
    <property type="evidence" value="ECO:0007669"/>
    <property type="project" value="InterPro"/>
</dbReference>
<dbReference type="NCBIfam" id="TIGR00539">
    <property type="entry name" value="hemN_rel"/>
    <property type="match status" value="1"/>
</dbReference>
<evidence type="ECO:0000256" key="6">
    <source>
        <dbReference type="ARBA" id="ARBA00022723"/>
    </source>
</evidence>
<keyword evidence="13" id="KW-1185">Reference proteome</keyword>
<dbReference type="InParanoid" id="A0A0U5J9D2"/>
<evidence type="ECO:0000256" key="8">
    <source>
        <dbReference type="ARBA" id="ARBA00023014"/>
    </source>
</evidence>
<dbReference type="GO" id="GO:0006779">
    <property type="term" value="P:porphyrin-containing compound biosynthetic process"/>
    <property type="evidence" value="ECO:0007669"/>
    <property type="project" value="InterPro"/>
</dbReference>
<dbReference type="FunCoup" id="A0A0U5J9D2">
    <property type="interactions" value="416"/>
</dbReference>
<keyword evidence="10" id="KW-0963">Cytoplasm</keyword>
<keyword evidence="12" id="KW-0560">Oxidoreductase</keyword>
<dbReference type="InterPro" id="IPR034505">
    <property type="entry name" value="Coproporphyrinogen-III_oxidase"/>
</dbReference>
<keyword evidence="9 10" id="KW-0143">Chaperone</keyword>
<evidence type="ECO:0000256" key="2">
    <source>
        <dbReference type="ARBA" id="ARBA00006100"/>
    </source>
</evidence>
<evidence type="ECO:0000256" key="1">
    <source>
        <dbReference type="ARBA" id="ARBA00001966"/>
    </source>
</evidence>
<dbReference type="SMART" id="SM00729">
    <property type="entry name" value="Elp3"/>
    <property type="match status" value="1"/>
</dbReference>
<dbReference type="InterPro" id="IPR013785">
    <property type="entry name" value="Aldolase_TIM"/>
</dbReference>
<evidence type="ECO:0000313" key="12">
    <source>
        <dbReference type="EMBL" id="CUI16408.1"/>
    </source>
</evidence>
<keyword evidence="10" id="KW-0004">4Fe-4S</keyword>
<dbReference type="AlphaFoldDB" id="A0A0U5J9D2"/>
<keyword evidence="5 10" id="KW-0949">S-adenosyl-L-methionine</keyword>
<dbReference type="EMBL" id="LN879502">
    <property type="protein sequence ID" value="CUI16408.1"/>
    <property type="molecule type" value="Genomic_DNA"/>
</dbReference>
<dbReference type="SFLD" id="SFLDG01082">
    <property type="entry name" value="B12-binding_domain_containing"/>
    <property type="match status" value="1"/>
</dbReference>
<evidence type="ECO:0000259" key="11">
    <source>
        <dbReference type="PROSITE" id="PS51918"/>
    </source>
</evidence>
<dbReference type="GO" id="GO:0005737">
    <property type="term" value="C:cytoplasm"/>
    <property type="evidence" value="ECO:0007669"/>
    <property type="project" value="UniProtKB-SubCell"/>
</dbReference>
<gene>
    <name evidence="12" type="primary">hemN</name>
    <name evidence="12" type="ORF">PNK_0782</name>
</gene>
<proteinExistence type="inferred from homology"/>
<dbReference type="PANTHER" id="PTHR13932">
    <property type="entry name" value="COPROPORPHYRINIGEN III OXIDASE"/>
    <property type="match status" value="1"/>
</dbReference>
<comment type="function">
    <text evidence="10">Probably acts as a heme chaperone, transferring heme to an unknown acceptor. Binds one molecule of heme per monomer, possibly covalently. Binds 1 [4Fe-4S] cluster. The cluster is coordinated with 3 cysteines and an exchangeable S-adenosyl-L-methionine.</text>
</comment>
<dbReference type="InterPro" id="IPR006638">
    <property type="entry name" value="Elp3/MiaA/NifB-like_rSAM"/>
</dbReference>
<reference evidence="13" key="1">
    <citation type="submission" date="2015-09" db="EMBL/GenBank/DDBJ databases">
        <authorList>
            <person name="Bertelli C."/>
        </authorList>
    </citation>
    <scope>NUCLEOTIDE SEQUENCE [LARGE SCALE GENOMIC DNA]</scope>
    <source>
        <strain evidence="13">KNic</strain>
    </source>
</reference>
<keyword evidence="8 10" id="KW-0411">Iron-sulfur</keyword>
<evidence type="ECO:0000256" key="4">
    <source>
        <dbReference type="ARBA" id="ARBA00022617"/>
    </source>
</evidence>
<dbReference type="InterPro" id="IPR004559">
    <property type="entry name" value="HemW-like"/>
</dbReference>
<comment type="cofactor">
    <cofactor evidence="1">
        <name>[4Fe-4S] cluster</name>
        <dbReference type="ChEBI" id="CHEBI:49883"/>
    </cofactor>
</comment>
<comment type="similarity">
    <text evidence="2">Belongs to the anaerobic coproporphyrinogen-III oxidase family. HemW subfamily.</text>
</comment>
<comment type="subcellular location">
    <subcellularLocation>
        <location evidence="10">Cytoplasm</location>
    </subcellularLocation>
</comment>
<dbReference type="PANTHER" id="PTHR13932:SF5">
    <property type="entry name" value="RADICAL S-ADENOSYL METHIONINE DOMAIN-CONTAINING PROTEIN 1, MITOCHONDRIAL"/>
    <property type="match status" value="1"/>
</dbReference>
<dbReference type="SFLD" id="SFLDG01065">
    <property type="entry name" value="anaerobic_coproporphyrinogen-I"/>
    <property type="match status" value="2"/>
</dbReference>
<dbReference type="SFLD" id="SFLDS00029">
    <property type="entry name" value="Radical_SAM"/>
    <property type="match status" value="2"/>
</dbReference>
<dbReference type="Proteomes" id="UP000069902">
    <property type="component" value="Chromosome cPNK"/>
</dbReference>
<protein>
    <recommendedName>
        <fullName evidence="3 10">Heme chaperone HemW</fullName>
    </recommendedName>
</protein>
<evidence type="ECO:0000256" key="9">
    <source>
        <dbReference type="ARBA" id="ARBA00023186"/>
    </source>
</evidence>
<dbReference type="STRING" id="389348.PNK_0782"/>
<dbReference type="GO" id="GO:0051539">
    <property type="term" value="F:4 iron, 4 sulfur cluster binding"/>
    <property type="evidence" value="ECO:0007669"/>
    <property type="project" value="UniProtKB-UniRule"/>
</dbReference>
<dbReference type="Gene3D" id="3.20.20.70">
    <property type="entry name" value="Aldolase class I"/>
    <property type="match status" value="1"/>
</dbReference>
<dbReference type="Pfam" id="PF04055">
    <property type="entry name" value="Radical_SAM"/>
    <property type="match status" value="1"/>
</dbReference>
<evidence type="ECO:0000256" key="5">
    <source>
        <dbReference type="ARBA" id="ARBA00022691"/>
    </source>
</evidence>
<accession>A0A0U5J9D2</accession>
<sequence>MLTIGNPSSKEASLYFHIPFCTRKCEYCHFYVLPDQEPLKNQLLEGFKLEWERMLPFLQDKSIATIYFGGGTPSLFGPDRIRSILEMIHHSLPFDFSQTEITLEVNPENAQPALMQAYAQAGINRASLGIQTLDPDLLTLLGRLHSPSLAIKAVQDTYQAGISNISVDLMYDLPKQSLHHWEMTLEYIRSLPLSHLSLYNLTIEPHTIFFKKQAELTPLLPNEEASLAMYNSAIERLTNFGLEQYEISAFAKPGFYSRHNTGYWTARPFLGFGPSAFSYWQGKRFRNIAHLGKYYRALKSGHSPIDFEEQLDAEAHLKELFVIQIRLCQGILQSEFERRHGALSQETLQTLEYLLQEGFFSHSKGCWKLTKKGILFYDTVATELI</sequence>
<keyword evidence="7 10" id="KW-0408">Iron</keyword>
<dbReference type="PROSITE" id="PS51918">
    <property type="entry name" value="RADICAL_SAM"/>
    <property type="match status" value="1"/>
</dbReference>
<dbReference type="SFLD" id="SFLDF00562">
    <property type="entry name" value="HemN-like__clustered_with_heat"/>
    <property type="match status" value="1"/>
</dbReference>
<evidence type="ECO:0000313" key="13">
    <source>
        <dbReference type="Proteomes" id="UP000069902"/>
    </source>
</evidence>
<dbReference type="InterPro" id="IPR007197">
    <property type="entry name" value="rSAM"/>
</dbReference>
<dbReference type="Pfam" id="PF06969">
    <property type="entry name" value="HemN_C"/>
    <property type="match status" value="1"/>
</dbReference>
<dbReference type="KEGG" id="pnl:PNK_0782"/>
<name>A0A0U5J9D2_9BACT</name>
<dbReference type="GO" id="GO:0046872">
    <property type="term" value="F:metal ion binding"/>
    <property type="evidence" value="ECO:0007669"/>
    <property type="project" value="UniProtKB-UniRule"/>
</dbReference>
<dbReference type="InterPro" id="IPR010723">
    <property type="entry name" value="HemN_C"/>
</dbReference>
<organism evidence="12 13">
    <name type="scientific">Candidatus Protochlamydia naegleriophila</name>
    <dbReference type="NCBI Taxonomy" id="389348"/>
    <lineage>
        <taxon>Bacteria</taxon>
        <taxon>Pseudomonadati</taxon>
        <taxon>Chlamydiota</taxon>
        <taxon>Chlamydiia</taxon>
        <taxon>Parachlamydiales</taxon>
        <taxon>Parachlamydiaceae</taxon>
        <taxon>Candidatus Protochlamydia</taxon>
    </lineage>
</organism>
<dbReference type="PATRIC" id="fig|389348.3.peg.858"/>
<dbReference type="SFLD" id="SFLDF00288">
    <property type="entry name" value="HemN-like__clustered_with_nucl"/>
    <property type="match status" value="1"/>
</dbReference>
<dbReference type="InterPro" id="IPR058240">
    <property type="entry name" value="rSAM_sf"/>
</dbReference>
<dbReference type="RefSeq" id="WP_059060414.1">
    <property type="nucleotide sequence ID" value="NZ_LN879502.1"/>
</dbReference>
<dbReference type="SUPFAM" id="SSF102114">
    <property type="entry name" value="Radical SAM enzymes"/>
    <property type="match status" value="1"/>
</dbReference>
<keyword evidence="4 10" id="KW-0349">Heme</keyword>
<evidence type="ECO:0000256" key="10">
    <source>
        <dbReference type="RuleBase" id="RU364116"/>
    </source>
</evidence>
<evidence type="ECO:0000256" key="3">
    <source>
        <dbReference type="ARBA" id="ARBA00017228"/>
    </source>
</evidence>
<evidence type="ECO:0000256" key="7">
    <source>
        <dbReference type="ARBA" id="ARBA00023004"/>
    </source>
</evidence>
<feature type="domain" description="Radical SAM core" evidence="11">
    <location>
        <begin position="6"/>
        <end position="243"/>
    </location>
</feature>
<keyword evidence="6 10" id="KW-0479">Metal-binding</keyword>